<dbReference type="PANTHER" id="PTHR14614">
    <property type="entry name" value="HEPATOCELLULAR CARCINOMA-ASSOCIATED ANTIGEN"/>
    <property type="match status" value="1"/>
</dbReference>
<dbReference type="SUPFAM" id="SSF53335">
    <property type="entry name" value="S-adenosyl-L-methionine-dependent methyltransferases"/>
    <property type="match status" value="1"/>
</dbReference>
<proteinExistence type="predicted"/>
<sequence>MTDPEDLLSDSLQTLYDYTPVVQSSAGREFVYSCPESQWCRFSSPGDPLQSRTAPLSTITLRTPDTQPANWPLHVSSIWISSLYTADHLDDLHLDHHIASAALQGQSLRLLEFGAGAGLPGILIARYYPKVRVVSSDYPDEVLIRTLVDNVGRNGVVDRCSVVAYAWGSDPSSLFSSHGNVEISGFDVIVAADTLWNPELHSRFIKSLHLTLKKSPSARVYLVAGLHTGCYTIDAFLRLAVDSGLDVEEAVEREVNGNLSRPWCLEVAETHDEQERRRWVVWIVLKWKRV</sequence>
<evidence type="ECO:0000313" key="1">
    <source>
        <dbReference type="EMBL" id="GBE89590.1"/>
    </source>
</evidence>
<dbReference type="Proteomes" id="UP000287166">
    <property type="component" value="Unassembled WGS sequence"/>
</dbReference>
<dbReference type="InParanoid" id="A0A401H5G0"/>
<dbReference type="Pfam" id="PF10294">
    <property type="entry name" value="Methyltransf_16"/>
    <property type="match status" value="1"/>
</dbReference>
<keyword evidence="1" id="KW-0489">Methyltransferase</keyword>
<dbReference type="GO" id="GO:0008757">
    <property type="term" value="F:S-adenosylmethionine-dependent methyltransferase activity"/>
    <property type="evidence" value="ECO:0007669"/>
    <property type="project" value="UniProtKB-ARBA"/>
</dbReference>
<dbReference type="RefSeq" id="XP_027620503.1">
    <property type="nucleotide sequence ID" value="XM_027764702.1"/>
</dbReference>
<name>A0A401H5G0_9APHY</name>
<protein>
    <submittedName>
        <fullName evidence="1">Protein N-terminal and lysine N-methyltransferase efm7</fullName>
    </submittedName>
</protein>
<dbReference type="CDD" id="cd02440">
    <property type="entry name" value="AdoMet_MTases"/>
    <property type="match status" value="1"/>
</dbReference>
<dbReference type="GO" id="GO:0032259">
    <property type="term" value="P:methylation"/>
    <property type="evidence" value="ECO:0007669"/>
    <property type="project" value="UniProtKB-KW"/>
</dbReference>
<evidence type="ECO:0000313" key="2">
    <source>
        <dbReference type="Proteomes" id="UP000287166"/>
    </source>
</evidence>
<dbReference type="InterPro" id="IPR029063">
    <property type="entry name" value="SAM-dependent_MTases_sf"/>
</dbReference>
<gene>
    <name evidence="1" type="ORF">SCP_1602530</name>
</gene>
<dbReference type="STRING" id="139825.A0A401H5G0"/>
<dbReference type="InterPro" id="IPR019410">
    <property type="entry name" value="Methyltransf_16"/>
</dbReference>
<keyword evidence="2" id="KW-1185">Reference proteome</keyword>
<dbReference type="AlphaFoldDB" id="A0A401H5G0"/>
<dbReference type="Gene3D" id="3.40.50.150">
    <property type="entry name" value="Vaccinia Virus protein VP39"/>
    <property type="match status" value="1"/>
</dbReference>
<dbReference type="EMBL" id="BFAD01000016">
    <property type="protein sequence ID" value="GBE89590.1"/>
    <property type="molecule type" value="Genomic_DNA"/>
</dbReference>
<organism evidence="1 2">
    <name type="scientific">Sparassis crispa</name>
    <dbReference type="NCBI Taxonomy" id="139825"/>
    <lineage>
        <taxon>Eukaryota</taxon>
        <taxon>Fungi</taxon>
        <taxon>Dikarya</taxon>
        <taxon>Basidiomycota</taxon>
        <taxon>Agaricomycotina</taxon>
        <taxon>Agaricomycetes</taxon>
        <taxon>Polyporales</taxon>
        <taxon>Sparassidaceae</taxon>
        <taxon>Sparassis</taxon>
    </lineage>
</organism>
<accession>A0A401H5G0</accession>
<comment type="caution">
    <text evidence="1">The sequence shown here is derived from an EMBL/GenBank/DDBJ whole genome shotgun (WGS) entry which is preliminary data.</text>
</comment>
<dbReference type="OrthoDB" id="407325at2759"/>
<keyword evidence="1" id="KW-0808">Transferase</keyword>
<reference evidence="1 2" key="1">
    <citation type="journal article" date="2018" name="Sci. Rep.">
        <title>Genome sequence of the cauliflower mushroom Sparassis crispa (Hanabiratake) and its association with beneficial usage.</title>
        <authorList>
            <person name="Kiyama R."/>
            <person name="Furutani Y."/>
            <person name="Kawaguchi K."/>
            <person name="Nakanishi T."/>
        </authorList>
    </citation>
    <scope>NUCLEOTIDE SEQUENCE [LARGE SCALE GENOMIC DNA]</scope>
</reference>
<dbReference type="GeneID" id="38786507"/>